<organism evidence="2">
    <name type="scientific">hydrothermal vent metagenome</name>
    <dbReference type="NCBI Taxonomy" id="652676"/>
    <lineage>
        <taxon>unclassified sequences</taxon>
        <taxon>metagenomes</taxon>
        <taxon>ecological metagenomes</taxon>
    </lineage>
</organism>
<reference evidence="2" key="1">
    <citation type="submission" date="2018-06" db="EMBL/GenBank/DDBJ databases">
        <authorList>
            <person name="Zhirakovskaya E."/>
        </authorList>
    </citation>
    <scope>NUCLEOTIDE SEQUENCE</scope>
</reference>
<evidence type="ECO:0000259" key="1">
    <source>
        <dbReference type="Pfam" id="PF00561"/>
    </source>
</evidence>
<accession>A0A3B0QYB2</accession>
<dbReference type="AlphaFoldDB" id="A0A3B0QYB2"/>
<dbReference type="SUPFAM" id="SSF53474">
    <property type="entry name" value="alpha/beta-Hydrolases"/>
    <property type="match status" value="1"/>
</dbReference>
<name>A0A3B0QYB2_9ZZZZ</name>
<dbReference type="InterPro" id="IPR000073">
    <property type="entry name" value="AB_hydrolase_1"/>
</dbReference>
<dbReference type="EMBL" id="UOEB01000213">
    <property type="protein sequence ID" value="VAV85272.1"/>
    <property type="molecule type" value="Genomic_DNA"/>
</dbReference>
<sequence length="283" mass="32290">MNNLNQKMKIFITLFALTIGFTNCFAQDFVIVEQDSIEYEIKGSGEPWIVLVSGVGSSLSAYNSVFDSLSQYTTVVRYSRAGLGKSSYNINRKHFDEMVGELEALIDILKVPNHFILGGHSYGGLFIRAYAAKNPTKVDGLLSIDPTFEDYFTVLEPFKPNARQIERSEFTARFNQFTARNDEVKSLFEVWNSPEKWKNWFSYPSNIPHFVLTSLKIEASPLRGSKEIMKARYEAQNRTIINSDINMQIGVSNARHYLQVDRPELTIDAFKMLINLIKVANKK</sequence>
<dbReference type="InterPro" id="IPR050266">
    <property type="entry name" value="AB_hydrolase_sf"/>
</dbReference>
<feature type="domain" description="AB hydrolase-1" evidence="1">
    <location>
        <begin position="47"/>
        <end position="180"/>
    </location>
</feature>
<gene>
    <name evidence="2" type="ORF">MNBD_BACTEROID02-1577</name>
</gene>
<dbReference type="PANTHER" id="PTHR43798">
    <property type="entry name" value="MONOACYLGLYCEROL LIPASE"/>
    <property type="match status" value="1"/>
</dbReference>
<evidence type="ECO:0000313" key="2">
    <source>
        <dbReference type="EMBL" id="VAV85272.1"/>
    </source>
</evidence>
<protein>
    <recommendedName>
        <fullName evidence="1">AB hydrolase-1 domain-containing protein</fullName>
    </recommendedName>
</protein>
<dbReference type="InterPro" id="IPR029058">
    <property type="entry name" value="AB_hydrolase_fold"/>
</dbReference>
<dbReference type="Pfam" id="PF00561">
    <property type="entry name" value="Abhydrolase_1"/>
    <property type="match status" value="1"/>
</dbReference>
<proteinExistence type="predicted"/>
<dbReference type="Gene3D" id="3.40.50.1820">
    <property type="entry name" value="alpha/beta hydrolase"/>
    <property type="match status" value="1"/>
</dbReference>